<protein>
    <submittedName>
        <fullName evidence="1">Uncharacterized protein</fullName>
    </submittedName>
</protein>
<keyword evidence="2" id="KW-1185">Reference proteome</keyword>
<evidence type="ECO:0000313" key="2">
    <source>
        <dbReference type="Proteomes" id="UP000187203"/>
    </source>
</evidence>
<sequence>MAVDNVAESSCSVRLLVANLQRGKTILGDNCTDNGHLENNNTACSKQIVNVTVPKQQALAIAPATDPTINDQHVTNISENLAKNMRRFERISRNLCKMYSEDYGDYFDGGYLSKRQCHDILAKAYSCEPNRNSRILIALHRVKKGLPPDESTWKEDFNRNAYHEEIWRQA</sequence>
<proteinExistence type="predicted"/>
<evidence type="ECO:0000313" key="1">
    <source>
        <dbReference type="EMBL" id="OMO60419.1"/>
    </source>
</evidence>
<name>A0A1R3GQT9_9ROSI</name>
<gene>
    <name evidence="1" type="ORF">COLO4_33835</name>
</gene>
<dbReference type="Proteomes" id="UP000187203">
    <property type="component" value="Unassembled WGS sequence"/>
</dbReference>
<accession>A0A1R3GQT9</accession>
<dbReference type="AlphaFoldDB" id="A0A1R3GQT9"/>
<reference evidence="2" key="1">
    <citation type="submission" date="2013-09" db="EMBL/GenBank/DDBJ databases">
        <title>Corchorus olitorius genome sequencing.</title>
        <authorList>
            <person name="Alam M."/>
            <person name="Haque M.S."/>
            <person name="Islam M.S."/>
            <person name="Emdad E.M."/>
            <person name="Islam M.M."/>
            <person name="Ahmed B."/>
            <person name="Halim A."/>
            <person name="Hossen Q.M.M."/>
            <person name="Hossain M.Z."/>
            <person name="Ahmed R."/>
            <person name="Khan M.M."/>
            <person name="Islam R."/>
            <person name="Rashid M.M."/>
            <person name="Khan S.A."/>
            <person name="Rahman M.S."/>
            <person name="Alam M."/>
            <person name="Yahiya A.S."/>
            <person name="Khan M.S."/>
            <person name="Azam M.S."/>
            <person name="Haque T."/>
            <person name="Lashkar M.Z.H."/>
            <person name="Akhand A.I."/>
            <person name="Morshed G."/>
            <person name="Roy S."/>
            <person name="Uddin K.S."/>
            <person name="Rabeya T."/>
            <person name="Hossain A.S."/>
            <person name="Chowdhury A."/>
            <person name="Snigdha A.R."/>
            <person name="Mortoza M.S."/>
            <person name="Matin S.A."/>
            <person name="Hoque S.M.E."/>
            <person name="Islam M.K."/>
            <person name="Roy D.K."/>
            <person name="Haider R."/>
            <person name="Moosa M.M."/>
            <person name="Elias S.M."/>
            <person name="Hasan A.M."/>
            <person name="Jahan S."/>
            <person name="Shafiuddin M."/>
            <person name="Mahmood N."/>
            <person name="Shommy N.S."/>
        </authorList>
    </citation>
    <scope>NUCLEOTIDE SEQUENCE [LARGE SCALE GENOMIC DNA]</scope>
    <source>
        <strain evidence="2">cv. O-4</strain>
    </source>
</reference>
<comment type="caution">
    <text evidence="1">The sequence shown here is derived from an EMBL/GenBank/DDBJ whole genome shotgun (WGS) entry which is preliminary data.</text>
</comment>
<organism evidence="1 2">
    <name type="scientific">Corchorus olitorius</name>
    <dbReference type="NCBI Taxonomy" id="93759"/>
    <lineage>
        <taxon>Eukaryota</taxon>
        <taxon>Viridiplantae</taxon>
        <taxon>Streptophyta</taxon>
        <taxon>Embryophyta</taxon>
        <taxon>Tracheophyta</taxon>
        <taxon>Spermatophyta</taxon>
        <taxon>Magnoliopsida</taxon>
        <taxon>eudicotyledons</taxon>
        <taxon>Gunneridae</taxon>
        <taxon>Pentapetalae</taxon>
        <taxon>rosids</taxon>
        <taxon>malvids</taxon>
        <taxon>Malvales</taxon>
        <taxon>Malvaceae</taxon>
        <taxon>Grewioideae</taxon>
        <taxon>Apeibeae</taxon>
        <taxon>Corchorus</taxon>
    </lineage>
</organism>
<dbReference type="EMBL" id="AWUE01021893">
    <property type="protein sequence ID" value="OMO60419.1"/>
    <property type="molecule type" value="Genomic_DNA"/>
</dbReference>